<dbReference type="InterPro" id="IPR025476">
    <property type="entry name" value="Helitron_helicase-like"/>
</dbReference>
<dbReference type="InterPro" id="IPR046700">
    <property type="entry name" value="DUF6570"/>
</dbReference>
<dbReference type="InterPro" id="IPR051055">
    <property type="entry name" value="PIF1_helicase"/>
</dbReference>
<dbReference type="EC" id="5.6.2.3" evidence="1"/>
<evidence type="ECO:0000313" key="7">
    <source>
        <dbReference type="Proteomes" id="UP000031192"/>
    </source>
</evidence>
<keyword evidence="1" id="KW-0067">ATP-binding</keyword>
<keyword evidence="1 6" id="KW-0347">Helicase</keyword>
<organism evidence="6 7">
    <name type="scientific">Metarhizium guizhouense (strain ARSEF 977)</name>
    <dbReference type="NCBI Taxonomy" id="1276136"/>
    <lineage>
        <taxon>Eukaryota</taxon>
        <taxon>Fungi</taxon>
        <taxon>Dikarya</taxon>
        <taxon>Ascomycota</taxon>
        <taxon>Pezizomycotina</taxon>
        <taxon>Sordariomycetes</taxon>
        <taxon>Hypocreomycetidae</taxon>
        <taxon>Hypocreales</taxon>
        <taxon>Clavicipitaceae</taxon>
        <taxon>Metarhizium</taxon>
    </lineage>
</organism>
<dbReference type="HOGENOM" id="CLU_001613_8_2_1"/>
<keyword evidence="1" id="KW-0227">DNA damage</keyword>
<keyword evidence="1" id="KW-0378">Hydrolase</keyword>
<keyword evidence="1" id="KW-0234">DNA repair</keyword>
<feature type="region of interest" description="Disordered" evidence="2">
    <location>
        <begin position="381"/>
        <end position="401"/>
    </location>
</feature>
<gene>
    <name evidence="6" type="ORF">MGU_11417</name>
</gene>
<comment type="cofactor">
    <cofactor evidence="1">
        <name>Mg(2+)</name>
        <dbReference type="ChEBI" id="CHEBI:18420"/>
    </cofactor>
</comment>
<keyword evidence="7" id="KW-1185">Reference proteome</keyword>
<evidence type="ECO:0000259" key="4">
    <source>
        <dbReference type="Pfam" id="PF14214"/>
    </source>
</evidence>
<feature type="domain" description="Helitron helicase-like" evidence="4">
    <location>
        <begin position="477"/>
        <end position="668"/>
    </location>
</feature>
<feature type="domain" description="DUF6570" evidence="5">
    <location>
        <begin position="226"/>
        <end position="359"/>
    </location>
</feature>
<name>A0A0B4GFF3_METGA</name>
<dbReference type="GO" id="GO:0000723">
    <property type="term" value="P:telomere maintenance"/>
    <property type="evidence" value="ECO:0007669"/>
    <property type="project" value="InterPro"/>
</dbReference>
<dbReference type="GO" id="GO:0005524">
    <property type="term" value="F:ATP binding"/>
    <property type="evidence" value="ECO:0007669"/>
    <property type="project" value="UniProtKB-KW"/>
</dbReference>
<dbReference type="GO" id="GO:0009116">
    <property type="term" value="P:nucleoside metabolic process"/>
    <property type="evidence" value="ECO:0007669"/>
    <property type="project" value="InterPro"/>
</dbReference>
<dbReference type="Proteomes" id="UP000031192">
    <property type="component" value="Unassembled WGS sequence"/>
</dbReference>
<dbReference type="InterPro" id="IPR035994">
    <property type="entry name" value="Nucleoside_phosphorylase_sf"/>
</dbReference>
<feature type="domain" description="DNA helicase Pif1-like DEAD-box helicase" evidence="3">
    <location>
        <begin position="1132"/>
        <end position="1355"/>
    </location>
</feature>
<comment type="caution">
    <text evidence="6">The sequence shown here is derived from an EMBL/GenBank/DDBJ whole genome shotgun (WGS) entry which is preliminary data.</text>
</comment>
<sequence length="1613" mass="181218">MPWLLVPFTTHPSLRIGTLQEREEYGMRDSSMPLAQSELYALNPEAGGIPLLIQYFGSRGSNMAHHDSPGPLVPSLPEACRPLSEAQTRPPLLPVQRQPVLPVCPPRIQPIQPQALPPFQHHVQPQPTGFLPAEQSSHTIITGRVGSDSETVRPLLPVHSETRSMPPTPPRGTGFLPTEQWGYIQSFNAAMGQIKMETCTRCKERWFAMDLKDGVCHACFLRDKGNKTPFLMSAENEMDPGELPTHLPELTQVEEMIIARCHIQMVVYRYRGHQYHYSGHCVSFMQNIAKTVNTLPNLPSELDIVVLRPSDQVMENDQRYQRQFRSSFRVRKGRIVAWLQYLKVNHPDYQRVTISLNRLDTLPVDDDVSLSFVSIINNPSNAEGQAQPVSTDNAPTTSQSMVPNLNITATEVDLILREISGLRQIPPHVPAPEVRSTPIDEAAGSERIFAMAFPTLYPTGRADFNTPRIRQVTLNDYAQHMMRYQDGRFGRHPRWRFLVFNIIMRRRANGSARFYVSKAFDLKDLTREELTAALLTDDGLLPQIIRQGSSLPGTRPFWRNKSCSLQAQARFLSPEMSPVFLTFSAADIQWQDLHRHFPGWAGVALAGDRVRHAFAWDGVQNNPHIIAEYLVIRLRMFTEHVLRPCLKFTDYWERLEWQARGTGHCHALFWIPTAPALDQESEESRSQFAQHWGALITAWNPDPLRPPDARNPASLAPADVANTADQFTAFLNRLQIHSTCRVPYCLRPHKESDAPSSCRFFFPRPLFLTPVVTKAINHKSWLSSPARNQSNLNQCAPIITMGWMANTDIQPPTTLHAVLSYVGKYVSKPEKASMSYTELQGQVLPHVNDRAPLLSFVSRMLNKLIGERDWSAQEVSHLLLQLPVQKSSRSLVTLDCRPEDKQKDLIVLESGQITTQRSALQRYRGRLKDTANGNAALVGLSLFDCLRNWDWLTWRIRPRAAARVINYFPRYPKDPKSSTYSDYCRVKLMLHHPFVDWEDLLLIEGQAYGSYTDAFRACSQLHSHPEDFYADPDTECGNTDSDTDTDDDLAPEDRSDADYPLADFEAFARRRPQNDSTLVDFGDRIGTRDVDLGYDWSKHVGRYNIYSEIWDQVKPENPMAQAVTMDSSPALLNPEQRKLYDIVVSQYSDELAGQPRRQLLLHVDGVAGSGKTFVLLKTCARIQELAQQAGKQNPIFRAAPTGIAAFNIIGRTLHALLRLPVKGKKSDLSLATLQSLQALFRDCRFLIIDEKSMIDTKTLSLIDDRLRAILPATTDQPFGGLNVLLCGDFFQLPPVGGRPLYTRSHTHVDAIKGHHLYQAFDRTVRLVQVMRQQGEDDTSVRFRQALSELRTSQLSEESWRLLCTRVANQLSREEVASFDSTLRLYYTTEELAAANQPVKKIPAQHRGQNAAKATEDEADNLSSEISVCIGARVMLTTNLWTEVGLVNGSMGSVHDIAWDAGRDPQRSRQPRLLCGRLDRCSSHRAGHCRSDARWGRVGEHNIVIASLAAGVYGTTSAATTASSLLASLPSIHVGLLVGIGGGITRPDEDLDIRLGDIVVSEPDGTTGGVCQYDLIKAKSGDKRQRKGFLGRPPTVLLNALASIQADHERKDPK</sequence>
<dbReference type="EMBL" id="AZNH01000180">
    <property type="protein sequence ID" value="KID81203.1"/>
    <property type="molecule type" value="Genomic_DNA"/>
</dbReference>
<dbReference type="GO" id="GO:0006310">
    <property type="term" value="P:DNA recombination"/>
    <property type="evidence" value="ECO:0007669"/>
    <property type="project" value="UniProtKB-KW"/>
</dbReference>
<dbReference type="Gene3D" id="3.40.50.1580">
    <property type="entry name" value="Nucleoside phosphorylase domain"/>
    <property type="match status" value="1"/>
</dbReference>
<dbReference type="InterPro" id="IPR027417">
    <property type="entry name" value="P-loop_NTPase"/>
</dbReference>
<dbReference type="GO" id="GO:0006281">
    <property type="term" value="P:DNA repair"/>
    <property type="evidence" value="ECO:0007669"/>
    <property type="project" value="UniProtKB-KW"/>
</dbReference>
<evidence type="ECO:0000256" key="1">
    <source>
        <dbReference type="RuleBase" id="RU363044"/>
    </source>
</evidence>
<comment type="similarity">
    <text evidence="1">Belongs to the helicase family.</text>
</comment>
<dbReference type="PANTHER" id="PTHR47642">
    <property type="entry name" value="ATP-DEPENDENT DNA HELICASE"/>
    <property type="match status" value="1"/>
</dbReference>
<dbReference type="GO" id="GO:0016887">
    <property type="term" value="F:ATP hydrolysis activity"/>
    <property type="evidence" value="ECO:0007669"/>
    <property type="project" value="RHEA"/>
</dbReference>
<dbReference type="Pfam" id="PF20209">
    <property type="entry name" value="DUF6570"/>
    <property type="match status" value="1"/>
</dbReference>
<proteinExistence type="inferred from homology"/>
<protein>
    <recommendedName>
        <fullName evidence="1">ATP-dependent DNA helicase</fullName>
        <ecNumber evidence="1">5.6.2.3</ecNumber>
    </recommendedName>
</protein>
<keyword evidence="1" id="KW-0547">Nucleotide-binding</keyword>
<evidence type="ECO:0000259" key="5">
    <source>
        <dbReference type="Pfam" id="PF20209"/>
    </source>
</evidence>
<reference evidence="6 7" key="1">
    <citation type="journal article" date="2014" name="Proc. Natl. Acad. Sci. U.S.A.">
        <title>Trajectory and genomic determinants of fungal-pathogen speciation and host adaptation.</title>
        <authorList>
            <person name="Hu X."/>
            <person name="Xiao G."/>
            <person name="Zheng P."/>
            <person name="Shang Y."/>
            <person name="Su Y."/>
            <person name="Zhang X."/>
            <person name="Liu X."/>
            <person name="Zhan S."/>
            <person name="St Leger R.J."/>
            <person name="Wang C."/>
        </authorList>
    </citation>
    <scope>NUCLEOTIDE SEQUENCE [LARGE SCALE GENOMIC DNA]</scope>
    <source>
        <strain evidence="6 7">ARSEF 977</strain>
    </source>
</reference>
<dbReference type="Pfam" id="PF14214">
    <property type="entry name" value="Helitron_like_N"/>
    <property type="match status" value="1"/>
</dbReference>
<dbReference type="Pfam" id="PF05970">
    <property type="entry name" value="PIF1"/>
    <property type="match status" value="1"/>
</dbReference>
<feature type="region of interest" description="Disordered" evidence="2">
    <location>
        <begin position="1029"/>
        <end position="1056"/>
    </location>
</feature>
<dbReference type="PANTHER" id="PTHR47642:SF6">
    <property type="entry name" value="ATP-DEPENDENT DNA HELICASE"/>
    <property type="match status" value="1"/>
</dbReference>
<dbReference type="InterPro" id="IPR010285">
    <property type="entry name" value="DNA_helicase_pif1-like_DEAD"/>
</dbReference>
<evidence type="ECO:0000259" key="3">
    <source>
        <dbReference type="Pfam" id="PF05970"/>
    </source>
</evidence>
<comment type="catalytic activity">
    <reaction evidence="1">
        <text>ATP + H2O = ADP + phosphate + H(+)</text>
        <dbReference type="Rhea" id="RHEA:13065"/>
        <dbReference type="ChEBI" id="CHEBI:15377"/>
        <dbReference type="ChEBI" id="CHEBI:15378"/>
        <dbReference type="ChEBI" id="CHEBI:30616"/>
        <dbReference type="ChEBI" id="CHEBI:43474"/>
        <dbReference type="ChEBI" id="CHEBI:456216"/>
        <dbReference type="EC" id="5.6.2.3"/>
    </reaction>
</comment>
<keyword evidence="1" id="KW-0233">DNA recombination</keyword>
<dbReference type="SUPFAM" id="SSF52540">
    <property type="entry name" value="P-loop containing nucleoside triphosphate hydrolases"/>
    <property type="match status" value="2"/>
</dbReference>
<evidence type="ECO:0000256" key="2">
    <source>
        <dbReference type="SAM" id="MobiDB-lite"/>
    </source>
</evidence>
<feature type="compositionally biased region" description="Acidic residues" evidence="2">
    <location>
        <begin position="1041"/>
        <end position="1050"/>
    </location>
</feature>
<evidence type="ECO:0000313" key="6">
    <source>
        <dbReference type="EMBL" id="KID81203.1"/>
    </source>
</evidence>
<dbReference type="Gene3D" id="3.40.50.300">
    <property type="entry name" value="P-loop containing nucleotide triphosphate hydrolases"/>
    <property type="match status" value="1"/>
</dbReference>
<dbReference type="GO" id="GO:0043139">
    <property type="term" value="F:5'-3' DNA helicase activity"/>
    <property type="evidence" value="ECO:0007669"/>
    <property type="project" value="UniProtKB-EC"/>
</dbReference>
<accession>A0A0B4GFF3</accession>